<keyword evidence="2 5" id="KW-0238">DNA-binding</keyword>
<dbReference type="InterPro" id="IPR028082">
    <property type="entry name" value="Peripla_BP_I"/>
</dbReference>
<dbReference type="SUPFAM" id="SSF53822">
    <property type="entry name" value="Periplasmic binding protein-like I"/>
    <property type="match status" value="1"/>
</dbReference>
<dbReference type="PANTHER" id="PTHR30146:SF145">
    <property type="entry name" value="RIBOSE OPERON REPRESSOR"/>
    <property type="match status" value="1"/>
</dbReference>
<dbReference type="Pfam" id="PF13377">
    <property type="entry name" value="Peripla_BP_3"/>
    <property type="match status" value="1"/>
</dbReference>
<evidence type="ECO:0000256" key="1">
    <source>
        <dbReference type="ARBA" id="ARBA00023015"/>
    </source>
</evidence>
<evidence type="ECO:0000256" key="2">
    <source>
        <dbReference type="ARBA" id="ARBA00023125"/>
    </source>
</evidence>
<dbReference type="Gene3D" id="3.40.50.2300">
    <property type="match status" value="1"/>
</dbReference>
<keyword evidence="3" id="KW-0804">Transcription</keyword>
<dbReference type="Proteomes" id="UP001184150">
    <property type="component" value="Unassembled WGS sequence"/>
</dbReference>
<evidence type="ECO:0000313" key="6">
    <source>
        <dbReference type="Proteomes" id="UP001184150"/>
    </source>
</evidence>
<accession>A0ABU1ML77</accession>
<keyword evidence="6" id="KW-1185">Reference proteome</keyword>
<organism evidence="5 6">
    <name type="scientific">Novosphingobium capsulatum</name>
    <dbReference type="NCBI Taxonomy" id="13688"/>
    <lineage>
        <taxon>Bacteria</taxon>
        <taxon>Pseudomonadati</taxon>
        <taxon>Pseudomonadota</taxon>
        <taxon>Alphaproteobacteria</taxon>
        <taxon>Sphingomonadales</taxon>
        <taxon>Sphingomonadaceae</taxon>
        <taxon>Novosphingobium</taxon>
    </lineage>
</organism>
<dbReference type="EMBL" id="JAVDRD010000004">
    <property type="protein sequence ID" value="MDR6511088.1"/>
    <property type="molecule type" value="Genomic_DNA"/>
</dbReference>
<dbReference type="InterPro" id="IPR046335">
    <property type="entry name" value="LacI/GalR-like_sensor"/>
</dbReference>
<evidence type="ECO:0000256" key="3">
    <source>
        <dbReference type="ARBA" id="ARBA00023163"/>
    </source>
</evidence>
<proteinExistence type="predicted"/>
<dbReference type="PANTHER" id="PTHR30146">
    <property type="entry name" value="LACI-RELATED TRANSCRIPTIONAL REPRESSOR"/>
    <property type="match status" value="1"/>
</dbReference>
<name>A0ABU1ML77_9SPHN</name>
<keyword evidence="1" id="KW-0805">Transcription regulation</keyword>
<reference evidence="5 6" key="1">
    <citation type="submission" date="2023-07" db="EMBL/GenBank/DDBJ databases">
        <title>Sorghum-associated microbial communities from plants grown in Nebraska, USA.</title>
        <authorList>
            <person name="Schachtman D."/>
        </authorList>
    </citation>
    <scope>NUCLEOTIDE SEQUENCE [LARGE SCALE GENOMIC DNA]</scope>
    <source>
        <strain evidence="5 6">DS1027</strain>
    </source>
</reference>
<evidence type="ECO:0000313" key="5">
    <source>
        <dbReference type="EMBL" id="MDR6511088.1"/>
    </source>
</evidence>
<sequence length="86" mass="9120">MLLNVLRTLRAQGLSVPNDMALAGFDNNDWMDFVGQGASGAGGISVIEQPVEEIGRTATTMLLDRLDNPQAPTRKVVLAGKLVARG</sequence>
<evidence type="ECO:0000259" key="4">
    <source>
        <dbReference type="Pfam" id="PF13377"/>
    </source>
</evidence>
<gene>
    <name evidence="5" type="ORF">J2792_001960</name>
</gene>
<dbReference type="RefSeq" id="WP_369974023.1">
    <property type="nucleotide sequence ID" value="NZ_JAVDRD010000004.1"/>
</dbReference>
<protein>
    <submittedName>
        <fullName evidence="5">DNA-binding LacI/PurR family transcriptional regulator</fullName>
    </submittedName>
</protein>
<dbReference type="GO" id="GO:0003677">
    <property type="term" value="F:DNA binding"/>
    <property type="evidence" value="ECO:0007669"/>
    <property type="project" value="UniProtKB-KW"/>
</dbReference>
<feature type="domain" description="Transcriptional regulator LacI/GalR-like sensor" evidence="4">
    <location>
        <begin position="1"/>
        <end position="86"/>
    </location>
</feature>
<comment type="caution">
    <text evidence="5">The sequence shown here is derived from an EMBL/GenBank/DDBJ whole genome shotgun (WGS) entry which is preliminary data.</text>
</comment>